<sequence>MAILAASICTRGGKAVLSRQFRDLHKDRVAVLLANFPKLTHSGTQHTTVEDGNVRYVYQPLEELYVVLITNKQSNILQDIETLRLLAQVVSSIARNVDEREVLNNAFEILSAFDEVVTQGYRENLTLSQVKTFMEMESHEEKIQQIIERNKELEAAEERKRKAKQLEMQRRDAARRGAMGPGPGGMGMGMGGGPGGFHGQSTPSYTPPPVATPTPQETVNAYEEARPKIGGGGPRGKGLQLGKKRVETTPETTSLLSAPQAAPVQQQQLQSSGAQAAQAAAAARFPQQPETPESTNEGIEITIQENLAVRMGRDGTVHSADVKGSLMLRIGNPELTRIKILTSAGGPPQQYKTHPKVDRGAYTANKVIGSTDASRPFPANNQQLGLLRWKLSAPHGSNDTKYVPVTFNCWFSRSDPGFYDVTIEYEVDPSFSDPITDLQLYIPLVTANAHVADPTQVWDQFDDHLEWTVPEIQPGGDKMSGSFEFTAEAESEDDFFPMQVRFRVDDALSTFGDVDVLDVVAASDESNSLPFEKKANIVTESYVIE</sequence>
<keyword evidence="6 10" id="KW-0653">Protein transport</keyword>
<comment type="subunit">
    <text evidence="2 10">Oligomeric complex that consists of at least the alpha, beta, beta', gamma, delta, epsilon and zeta subunits.</text>
</comment>
<feature type="compositionally biased region" description="Basic and acidic residues" evidence="12">
    <location>
        <begin position="157"/>
        <end position="175"/>
    </location>
</feature>
<dbReference type="CDD" id="cd09254">
    <property type="entry name" value="AP_delta-COPI_MHD"/>
    <property type="match status" value="1"/>
</dbReference>
<evidence type="ECO:0000256" key="8">
    <source>
        <dbReference type="ARBA" id="ARBA00023136"/>
    </source>
</evidence>
<keyword evidence="9 10" id="KW-0968">Cytoplasmic vesicle</keyword>
<keyword evidence="8 10" id="KW-0472">Membrane</keyword>
<dbReference type="InterPro" id="IPR011012">
    <property type="entry name" value="Longin-like_dom_sf"/>
</dbReference>
<dbReference type="InterPro" id="IPR036168">
    <property type="entry name" value="AP2_Mu_C_sf"/>
</dbReference>
<dbReference type="InterPro" id="IPR028565">
    <property type="entry name" value="MHD"/>
</dbReference>
<evidence type="ECO:0000256" key="6">
    <source>
        <dbReference type="ARBA" id="ARBA00022927"/>
    </source>
</evidence>
<evidence type="ECO:0000256" key="4">
    <source>
        <dbReference type="ARBA" id="ARBA00022490"/>
    </source>
</evidence>
<evidence type="ECO:0000256" key="7">
    <source>
        <dbReference type="ARBA" id="ARBA00023034"/>
    </source>
</evidence>
<gene>
    <name evidence="14" type="ORF">GNLVRS02_ARAD1C07590g</name>
</gene>
<organism evidence="14">
    <name type="scientific">Blastobotrys adeninivorans</name>
    <name type="common">Yeast</name>
    <name type="synonym">Arxula adeninivorans</name>
    <dbReference type="NCBI Taxonomy" id="409370"/>
    <lineage>
        <taxon>Eukaryota</taxon>
        <taxon>Fungi</taxon>
        <taxon>Dikarya</taxon>
        <taxon>Ascomycota</taxon>
        <taxon>Saccharomycotina</taxon>
        <taxon>Dipodascomycetes</taxon>
        <taxon>Dipodascales</taxon>
        <taxon>Trichomonascaceae</taxon>
        <taxon>Blastobotrys</taxon>
    </lineage>
</organism>
<accession>A0A060SZW8</accession>
<reference evidence="14" key="1">
    <citation type="submission" date="2014-02" db="EMBL/GenBank/DDBJ databases">
        <authorList>
            <person name="Genoscope - CEA"/>
        </authorList>
    </citation>
    <scope>NUCLEOTIDE SEQUENCE</scope>
    <source>
        <strain evidence="14">LS3</strain>
    </source>
</reference>
<dbReference type="PROSITE" id="PS51072">
    <property type="entry name" value="MHD"/>
    <property type="match status" value="1"/>
</dbReference>
<evidence type="ECO:0000256" key="1">
    <source>
        <dbReference type="ARBA" id="ARBA00010516"/>
    </source>
</evidence>
<evidence type="ECO:0000256" key="11">
    <source>
        <dbReference type="RuleBase" id="RU366052"/>
    </source>
</evidence>
<dbReference type="GO" id="GO:0030126">
    <property type="term" value="C:COPI vesicle coat"/>
    <property type="evidence" value="ECO:0007669"/>
    <property type="project" value="UniProtKB-UniRule"/>
</dbReference>
<dbReference type="Pfam" id="PF00928">
    <property type="entry name" value="Adap_comp_sub"/>
    <property type="match status" value="1"/>
</dbReference>
<keyword evidence="3 10" id="KW-0813">Transport</keyword>
<keyword evidence="7 10" id="KW-0333">Golgi apparatus</keyword>
<comment type="subcellular location">
    <subcellularLocation>
        <location evidence="10 11">Cytoplasm</location>
    </subcellularLocation>
    <subcellularLocation>
        <location evidence="10 11">Cytoplasmic vesicle</location>
        <location evidence="10 11">COPI-coated vesicle membrane</location>
        <topology evidence="10 11">Peripheral membrane protein</topology>
        <orientation evidence="10 11">Cytoplasmic side</orientation>
    </subcellularLocation>
    <subcellularLocation>
        <location evidence="10 11">Golgi apparatus membrane</location>
        <topology evidence="10 11">Peripheral membrane protein</topology>
        <orientation evidence="10 11">Cytoplasmic side</orientation>
    </subcellularLocation>
</comment>
<evidence type="ECO:0000256" key="2">
    <source>
        <dbReference type="ARBA" id="ARBA00011775"/>
    </source>
</evidence>
<dbReference type="GO" id="GO:0015031">
    <property type="term" value="P:protein transport"/>
    <property type="evidence" value="ECO:0007669"/>
    <property type="project" value="UniProtKB-KW"/>
</dbReference>
<dbReference type="InterPro" id="IPR022775">
    <property type="entry name" value="AP_mu_sigma_su"/>
</dbReference>
<dbReference type="InterPro" id="IPR027059">
    <property type="entry name" value="Coatomer_dsu"/>
</dbReference>
<feature type="domain" description="MHD" evidence="13">
    <location>
        <begin position="296"/>
        <end position="545"/>
    </location>
</feature>
<evidence type="ECO:0000256" key="10">
    <source>
        <dbReference type="RuleBase" id="RU364018"/>
    </source>
</evidence>
<name>A0A060SZW8_BLAAD</name>
<reference evidence="14" key="2">
    <citation type="submission" date="2014-06" db="EMBL/GenBank/DDBJ databases">
        <title>The complete genome of Blastobotrys (Arxula) adeninivorans LS3 - a yeast of biotechnological interest.</title>
        <authorList>
            <person name="Kunze G."/>
            <person name="Gaillardin C."/>
            <person name="Czernicka M."/>
            <person name="Durrens P."/>
            <person name="Martin T."/>
            <person name="Boer E."/>
            <person name="Gabaldon T."/>
            <person name="Cruz J."/>
            <person name="Talla E."/>
            <person name="Marck C."/>
            <person name="Goffeau A."/>
            <person name="Barbe V."/>
            <person name="Baret P."/>
            <person name="Baronian K."/>
            <person name="Beier S."/>
            <person name="Bleykasten C."/>
            <person name="Bode R."/>
            <person name="Casaregola S."/>
            <person name="Despons L."/>
            <person name="Fairhead C."/>
            <person name="Giersberg M."/>
            <person name="Gierski P."/>
            <person name="Hahnel U."/>
            <person name="Hartmann A."/>
            <person name="Jankowska D."/>
            <person name="Jubin C."/>
            <person name="Jung P."/>
            <person name="Lafontaine I."/>
            <person name="Leh-Louis V."/>
            <person name="Lemaire M."/>
            <person name="Marcet-Houben M."/>
            <person name="Mascher M."/>
            <person name="Morel G."/>
            <person name="Richard G.-F."/>
            <person name="Riechen J."/>
            <person name="Sacerdot C."/>
            <person name="Sarkar A."/>
            <person name="Savel G."/>
            <person name="Schacherer J."/>
            <person name="Sherman D."/>
            <person name="Straub M.-L."/>
            <person name="Stein N."/>
            <person name="Thierry A."/>
            <person name="Trautwein-Schult A."/>
            <person name="Westhof E."/>
            <person name="Worch S."/>
            <person name="Dujon B."/>
            <person name="Souciet J.-L."/>
            <person name="Wincker P."/>
            <person name="Scholz U."/>
            <person name="Neuveglise N."/>
        </authorList>
    </citation>
    <scope>NUCLEOTIDE SEQUENCE</scope>
    <source>
        <strain evidence="14">LS3</strain>
    </source>
</reference>
<dbReference type="GO" id="GO:0051645">
    <property type="term" value="P:Golgi localization"/>
    <property type="evidence" value="ECO:0007669"/>
    <property type="project" value="TreeGrafter"/>
</dbReference>
<protein>
    <recommendedName>
        <fullName evidence="10">Coatomer subunit delta</fullName>
    </recommendedName>
</protein>
<proteinExistence type="inferred from homology"/>
<feature type="compositionally biased region" description="Low complexity" evidence="12">
    <location>
        <begin position="255"/>
        <end position="288"/>
    </location>
</feature>
<dbReference type="FunFam" id="3.30.450.60:FF:000003">
    <property type="entry name" value="Coatomer subunit delta"/>
    <property type="match status" value="1"/>
</dbReference>
<dbReference type="GO" id="GO:0000139">
    <property type="term" value="C:Golgi membrane"/>
    <property type="evidence" value="ECO:0007669"/>
    <property type="project" value="UniProtKB-SubCell"/>
</dbReference>
<evidence type="ECO:0000259" key="13">
    <source>
        <dbReference type="PROSITE" id="PS51072"/>
    </source>
</evidence>
<dbReference type="PhylomeDB" id="A0A060SZW8"/>
<evidence type="ECO:0000256" key="3">
    <source>
        <dbReference type="ARBA" id="ARBA00022448"/>
    </source>
</evidence>
<dbReference type="EMBL" id="HG937693">
    <property type="protein sequence ID" value="CDP34228.1"/>
    <property type="molecule type" value="Genomic_DNA"/>
</dbReference>
<dbReference type="GO" id="GO:0006888">
    <property type="term" value="P:endoplasmic reticulum to Golgi vesicle-mediated transport"/>
    <property type="evidence" value="ECO:0007669"/>
    <property type="project" value="TreeGrafter"/>
</dbReference>
<dbReference type="Gene3D" id="2.60.40.1170">
    <property type="entry name" value="Mu homology domain, subdomain B"/>
    <property type="match status" value="2"/>
</dbReference>
<keyword evidence="5 10" id="KW-0931">ER-Golgi transport</keyword>
<feature type="region of interest" description="Disordered" evidence="12">
    <location>
        <begin position="157"/>
        <end position="295"/>
    </location>
</feature>
<evidence type="ECO:0000256" key="5">
    <source>
        <dbReference type="ARBA" id="ARBA00022892"/>
    </source>
</evidence>
<comment type="similarity">
    <text evidence="1 10">Belongs to the adaptor complexes medium subunit family. Delta-COP subfamily.</text>
</comment>
<dbReference type="SUPFAM" id="SSF49447">
    <property type="entry name" value="Second domain of Mu2 adaptin subunit (ap50) of ap2 adaptor"/>
    <property type="match status" value="1"/>
</dbReference>
<evidence type="ECO:0000256" key="12">
    <source>
        <dbReference type="SAM" id="MobiDB-lite"/>
    </source>
</evidence>
<dbReference type="Pfam" id="PF01217">
    <property type="entry name" value="Clat_adaptor_s"/>
    <property type="match status" value="1"/>
</dbReference>
<dbReference type="PANTHER" id="PTHR10121:SF0">
    <property type="entry name" value="COATOMER SUBUNIT DELTA"/>
    <property type="match status" value="1"/>
</dbReference>
<dbReference type="Gene3D" id="3.30.450.60">
    <property type="match status" value="1"/>
</dbReference>
<keyword evidence="4 10" id="KW-0963">Cytoplasm</keyword>
<comment type="function">
    <text evidence="10">The coatomer is a cytosolic protein complex that binds to dilysine motifs and reversibly associates with Golgi non-clathrin-coated vesicles, which further mediate biosynthetic protein transport from the ER, via the Golgi up to the trans Golgi network. Coatomer complex is required for budding from Golgi membranes, and is essential for the retrograde Golgi-to-ER transport of dilysine-tagged proteins.</text>
</comment>
<dbReference type="SUPFAM" id="SSF64356">
    <property type="entry name" value="SNARE-like"/>
    <property type="match status" value="1"/>
</dbReference>
<dbReference type="AlphaFoldDB" id="A0A060SZW8"/>
<dbReference type="CDD" id="cd14830">
    <property type="entry name" value="Delta_COP_N"/>
    <property type="match status" value="1"/>
</dbReference>
<dbReference type="PANTHER" id="PTHR10121">
    <property type="entry name" value="COATOMER SUBUNIT DELTA"/>
    <property type="match status" value="1"/>
</dbReference>
<dbReference type="GO" id="GO:0006890">
    <property type="term" value="P:retrograde vesicle-mediated transport, Golgi to endoplasmic reticulum"/>
    <property type="evidence" value="ECO:0007669"/>
    <property type="project" value="UniProtKB-UniRule"/>
</dbReference>
<feature type="compositionally biased region" description="Gly residues" evidence="12">
    <location>
        <begin position="179"/>
        <end position="198"/>
    </location>
</feature>
<evidence type="ECO:0000313" key="14">
    <source>
        <dbReference type="EMBL" id="CDP34228.1"/>
    </source>
</evidence>
<evidence type="ECO:0000256" key="9">
    <source>
        <dbReference type="ARBA" id="ARBA00023329"/>
    </source>
</evidence>